<evidence type="ECO:0000313" key="2">
    <source>
        <dbReference type="Proteomes" id="UP000052991"/>
    </source>
</evidence>
<sequence length="39" mass="4185">MKIITATLLLVISLLGILGTAFLYLGELTQGKGEGIYLF</sequence>
<gene>
    <name evidence="1" type="ORF">N42_0546</name>
</gene>
<reference evidence="2" key="1">
    <citation type="submission" date="2015-10" db="EMBL/GenBank/DDBJ databases">
        <title>Draft Genome Sequences of 11 Lactococcus lactis subspecies cremoris strains.</title>
        <authorList>
            <person name="Wels M."/>
            <person name="Backus L."/>
            <person name="Boekhorst J."/>
            <person name="Dijkstra A."/>
            <person name="Beerthuizen M."/>
            <person name="Kelly W."/>
            <person name="Siezen R."/>
            <person name="Bachmann H."/>
            <person name="Van Hijum S."/>
        </authorList>
    </citation>
    <scope>NUCLEOTIDE SEQUENCE [LARGE SCALE GENOMIC DNA]</scope>
    <source>
        <strain evidence="2">N42</strain>
    </source>
</reference>
<evidence type="ECO:0000313" key="1">
    <source>
        <dbReference type="EMBL" id="KSU29133.1"/>
    </source>
</evidence>
<dbReference type="Proteomes" id="UP000052991">
    <property type="component" value="Unassembled WGS sequence"/>
</dbReference>
<organism evidence="1 2">
    <name type="scientific">Lactococcus lactis subsp. lactis</name>
    <name type="common">Streptococcus lactis</name>
    <dbReference type="NCBI Taxonomy" id="1360"/>
    <lineage>
        <taxon>Bacteria</taxon>
        <taxon>Bacillati</taxon>
        <taxon>Bacillota</taxon>
        <taxon>Bacilli</taxon>
        <taxon>Lactobacillales</taxon>
        <taxon>Streptococcaceae</taxon>
        <taxon>Lactococcus</taxon>
    </lineage>
</organism>
<protein>
    <submittedName>
        <fullName evidence="1">Uncharacterized protein</fullName>
    </submittedName>
</protein>
<dbReference type="EMBL" id="LKLW01000031">
    <property type="protein sequence ID" value="KSU29133.1"/>
    <property type="molecule type" value="Genomic_DNA"/>
</dbReference>
<dbReference type="AlphaFoldDB" id="A0A0V8EQ13"/>
<name>A0A0V8EQ13_LACLL</name>
<comment type="caution">
    <text evidence="1">The sequence shown here is derived from an EMBL/GenBank/DDBJ whole genome shotgun (WGS) entry which is preliminary data.</text>
</comment>
<proteinExistence type="predicted"/>
<dbReference type="PATRIC" id="fig|1360.115.peg.2020"/>
<accession>A0A0V8EQ13</accession>